<organism evidence="2 3">
    <name type="scientific">Dothidotthia symphoricarpi CBS 119687</name>
    <dbReference type="NCBI Taxonomy" id="1392245"/>
    <lineage>
        <taxon>Eukaryota</taxon>
        <taxon>Fungi</taxon>
        <taxon>Dikarya</taxon>
        <taxon>Ascomycota</taxon>
        <taxon>Pezizomycotina</taxon>
        <taxon>Dothideomycetes</taxon>
        <taxon>Pleosporomycetidae</taxon>
        <taxon>Pleosporales</taxon>
        <taxon>Dothidotthiaceae</taxon>
        <taxon>Dothidotthia</taxon>
    </lineage>
</organism>
<evidence type="ECO:0000313" key="2">
    <source>
        <dbReference type="EMBL" id="KAF2123487.1"/>
    </source>
</evidence>
<dbReference type="SUPFAM" id="SSF53271">
    <property type="entry name" value="PRTase-like"/>
    <property type="match status" value="1"/>
</dbReference>
<evidence type="ECO:0000313" key="3">
    <source>
        <dbReference type="Proteomes" id="UP000799771"/>
    </source>
</evidence>
<sequence>MPSNHELESAAGSSQHEAPVITLLSSNSTIQSLFPTFLDSSITEATMHQVVQSMTVELVVAAKKEDPSFNSIPVTLVPILRGALPMYVAASQHFADPFCVLVRGFRAQEKSSVRIDWLGRRPIPLVPKNGHIVLLDTVIATGGTILKICDELMAISGSAERHVTILSCYVSPIGLAAVAKHPLVRNVIVAATAERVDEHGYVVPYPGDVGDKLFGRAEARN</sequence>
<dbReference type="GeneID" id="54409745"/>
<dbReference type="AlphaFoldDB" id="A0A6A5ZXI9"/>
<dbReference type="Proteomes" id="UP000799771">
    <property type="component" value="Unassembled WGS sequence"/>
</dbReference>
<proteinExistence type="predicted"/>
<feature type="domain" description="Phosphoribosyltransferase" evidence="1">
    <location>
        <begin position="42"/>
        <end position="215"/>
    </location>
</feature>
<name>A0A6A5ZXI9_9PLEO</name>
<dbReference type="EMBL" id="ML977527">
    <property type="protein sequence ID" value="KAF2123487.1"/>
    <property type="molecule type" value="Genomic_DNA"/>
</dbReference>
<dbReference type="Gene3D" id="3.40.50.2020">
    <property type="match status" value="1"/>
</dbReference>
<gene>
    <name evidence="2" type="ORF">P153DRAFT_371682</name>
</gene>
<dbReference type="OrthoDB" id="277398at2759"/>
<dbReference type="RefSeq" id="XP_033517881.1">
    <property type="nucleotide sequence ID" value="XM_033669313.1"/>
</dbReference>
<reference evidence="2" key="1">
    <citation type="journal article" date="2020" name="Stud. Mycol.">
        <title>101 Dothideomycetes genomes: a test case for predicting lifestyles and emergence of pathogens.</title>
        <authorList>
            <person name="Haridas S."/>
            <person name="Albert R."/>
            <person name="Binder M."/>
            <person name="Bloem J."/>
            <person name="Labutti K."/>
            <person name="Salamov A."/>
            <person name="Andreopoulos B."/>
            <person name="Baker S."/>
            <person name="Barry K."/>
            <person name="Bills G."/>
            <person name="Bluhm B."/>
            <person name="Cannon C."/>
            <person name="Castanera R."/>
            <person name="Culley D."/>
            <person name="Daum C."/>
            <person name="Ezra D."/>
            <person name="Gonzalez J."/>
            <person name="Henrissat B."/>
            <person name="Kuo A."/>
            <person name="Liang C."/>
            <person name="Lipzen A."/>
            <person name="Lutzoni F."/>
            <person name="Magnuson J."/>
            <person name="Mondo S."/>
            <person name="Nolan M."/>
            <person name="Ohm R."/>
            <person name="Pangilinan J."/>
            <person name="Park H.-J."/>
            <person name="Ramirez L."/>
            <person name="Alfaro M."/>
            <person name="Sun H."/>
            <person name="Tritt A."/>
            <person name="Yoshinaga Y."/>
            <person name="Zwiers L.-H."/>
            <person name="Turgeon B."/>
            <person name="Goodwin S."/>
            <person name="Spatafora J."/>
            <person name="Crous P."/>
            <person name="Grigoriev I."/>
        </authorList>
    </citation>
    <scope>NUCLEOTIDE SEQUENCE</scope>
    <source>
        <strain evidence="2">CBS 119687</strain>
    </source>
</reference>
<protein>
    <submittedName>
        <fullName evidence="2">PRTase-like protein</fullName>
    </submittedName>
</protein>
<dbReference type="Pfam" id="PF14681">
    <property type="entry name" value="UPRTase"/>
    <property type="match status" value="1"/>
</dbReference>
<accession>A0A6A5ZXI9</accession>
<dbReference type="InterPro" id="IPR029057">
    <property type="entry name" value="PRTase-like"/>
</dbReference>
<evidence type="ECO:0000259" key="1">
    <source>
        <dbReference type="Pfam" id="PF14681"/>
    </source>
</evidence>
<dbReference type="CDD" id="cd06223">
    <property type="entry name" value="PRTases_typeI"/>
    <property type="match status" value="1"/>
</dbReference>
<dbReference type="InterPro" id="IPR000836">
    <property type="entry name" value="PRTase_dom"/>
</dbReference>
<keyword evidence="3" id="KW-1185">Reference proteome</keyword>